<reference evidence="2 3" key="1">
    <citation type="submission" date="2020-03" db="EMBL/GenBank/DDBJ databases">
        <title>Vagococcus sp. nov., isolated from beetles.</title>
        <authorList>
            <person name="Hyun D.-W."/>
            <person name="Bae J.-W."/>
        </authorList>
    </citation>
    <scope>NUCLEOTIDE SEQUENCE [LARGE SCALE GENOMIC DNA]</scope>
    <source>
        <strain evidence="2 3">HDW17B</strain>
    </source>
</reference>
<dbReference type="InterPro" id="IPR052179">
    <property type="entry name" value="DD-CPase-like"/>
</dbReference>
<evidence type="ECO:0000259" key="1">
    <source>
        <dbReference type="Pfam" id="PF02557"/>
    </source>
</evidence>
<keyword evidence="3" id="KW-1185">Reference proteome</keyword>
<evidence type="ECO:0000313" key="3">
    <source>
        <dbReference type="Proteomes" id="UP000501747"/>
    </source>
</evidence>
<feature type="domain" description="D-alanyl-D-alanine carboxypeptidase-like core" evidence="1">
    <location>
        <begin position="83"/>
        <end position="224"/>
    </location>
</feature>
<accession>A0A6G8AR02</accession>
<name>A0A6G8AR02_9ENTE</name>
<dbReference type="InterPro" id="IPR003709">
    <property type="entry name" value="VanY-like_core_dom"/>
</dbReference>
<dbReference type="CDD" id="cd14852">
    <property type="entry name" value="LD-carboxypeptidase"/>
    <property type="match status" value="1"/>
</dbReference>
<dbReference type="GO" id="GO:0006508">
    <property type="term" value="P:proteolysis"/>
    <property type="evidence" value="ECO:0007669"/>
    <property type="project" value="InterPro"/>
</dbReference>
<dbReference type="Pfam" id="PF02557">
    <property type="entry name" value="VanY"/>
    <property type="match status" value="1"/>
</dbReference>
<gene>
    <name evidence="2" type="ORF">G7082_02570</name>
</gene>
<protein>
    <submittedName>
        <fullName evidence="2">M15 family metallopeptidase</fullName>
    </submittedName>
</protein>
<dbReference type="EMBL" id="CP049887">
    <property type="protein sequence ID" value="QIL47494.1"/>
    <property type="molecule type" value="Genomic_DNA"/>
</dbReference>
<proteinExistence type="predicted"/>
<dbReference type="Proteomes" id="UP000501747">
    <property type="component" value="Chromosome"/>
</dbReference>
<organism evidence="2 3">
    <name type="scientific">Vagococcus hydrophili</name>
    <dbReference type="NCBI Taxonomy" id="2714947"/>
    <lineage>
        <taxon>Bacteria</taxon>
        <taxon>Bacillati</taxon>
        <taxon>Bacillota</taxon>
        <taxon>Bacilli</taxon>
        <taxon>Lactobacillales</taxon>
        <taxon>Enterococcaceae</taxon>
        <taxon>Vagococcus</taxon>
    </lineage>
</organism>
<dbReference type="GO" id="GO:0008233">
    <property type="term" value="F:peptidase activity"/>
    <property type="evidence" value="ECO:0007669"/>
    <property type="project" value="InterPro"/>
</dbReference>
<dbReference type="InterPro" id="IPR009045">
    <property type="entry name" value="Zn_M74/Hedgehog-like"/>
</dbReference>
<dbReference type="RefSeq" id="WP_166033621.1">
    <property type="nucleotide sequence ID" value="NZ_CP049887.1"/>
</dbReference>
<sequence>MAKKIFIGITCLFICLAIIFHTQKNDQSSKETTESTHVIVKEETKQTTQPLPGKLADWNLILVNNEHKIEEEPTNLKELPDGHKVDSRIYDDYLALSEAAKKAGFELTIISSYRSVAEQEEIVARDTQNYLDQGHSEEEAKELAMKYLTVPGLSEHHTGLALDVLDTKWYEDGNTLEEAFGETDAGKWLAQNVKNYGFVIRYEKGKEKTTGINYEPWHIRYVGKENAEYMTKHQLVLEEYIEQLKKVGK</sequence>
<dbReference type="KEGG" id="vhy:G7082_02570"/>
<dbReference type="AlphaFoldDB" id="A0A6G8AR02"/>
<dbReference type="PANTHER" id="PTHR34385:SF1">
    <property type="entry name" value="PEPTIDOGLYCAN L-ALANYL-D-GLUTAMATE ENDOPEPTIDASE CWLK"/>
    <property type="match status" value="1"/>
</dbReference>
<dbReference type="SUPFAM" id="SSF55166">
    <property type="entry name" value="Hedgehog/DD-peptidase"/>
    <property type="match status" value="1"/>
</dbReference>
<dbReference type="InterPro" id="IPR058193">
    <property type="entry name" value="VanY/YodJ_core_dom"/>
</dbReference>
<dbReference type="Gene3D" id="3.30.1380.10">
    <property type="match status" value="1"/>
</dbReference>
<evidence type="ECO:0000313" key="2">
    <source>
        <dbReference type="EMBL" id="QIL47494.1"/>
    </source>
</evidence>
<dbReference type="PANTHER" id="PTHR34385">
    <property type="entry name" value="D-ALANYL-D-ALANINE CARBOXYPEPTIDASE"/>
    <property type="match status" value="1"/>
</dbReference>